<evidence type="ECO:0000313" key="2">
    <source>
        <dbReference type="Proteomes" id="UP000503278"/>
    </source>
</evidence>
<sequence>MKNGLFEYGDRVVIDATDEKGTVNTNQLKDGDLVEVELESGEVKQFNEDDLAYDEDFQPDTGE</sequence>
<dbReference type="RefSeq" id="WP_169605473.1">
    <property type="nucleotide sequence ID" value="NZ_CP051682.1"/>
</dbReference>
<protein>
    <submittedName>
        <fullName evidence="1">Uncharacterized protein</fullName>
    </submittedName>
</protein>
<dbReference type="KEGG" id="mrob:HH214_00505"/>
<keyword evidence="2" id="KW-1185">Reference proteome</keyword>
<proteinExistence type="predicted"/>
<name>A0A7L5DYX2_9SPHI</name>
<gene>
    <name evidence="1" type="ORF">HH214_00505</name>
</gene>
<accession>A0A7L5DYX2</accession>
<organism evidence="1 2">
    <name type="scientific">Mucilaginibacter robiniae</name>
    <dbReference type="NCBI Taxonomy" id="2728022"/>
    <lineage>
        <taxon>Bacteria</taxon>
        <taxon>Pseudomonadati</taxon>
        <taxon>Bacteroidota</taxon>
        <taxon>Sphingobacteriia</taxon>
        <taxon>Sphingobacteriales</taxon>
        <taxon>Sphingobacteriaceae</taxon>
        <taxon>Mucilaginibacter</taxon>
    </lineage>
</organism>
<evidence type="ECO:0000313" key="1">
    <source>
        <dbReference type="EMBL" id="QJD94454.1"/>
    </source>
</evidence>
<dbReference type="Proteomes" id="UP000503278">
    <property type="component" value="Chromosome"/>
</dbReference>
<dbReference type="AlphaFoldDB" id="A0A7L5DYX2"/>
<reference evidence="1 2" key="1">
    <citation type="submission" date="2020-04" db="EMBL/GenBank/DDBJ databases">
        <title>Genome sequencing of novel species.</title>
        <authorList>
            <person name="Heo J."/>
            <person name="Kim S.-J."/>
            <person name="Kim J.-S."/>
            <person name="Hong S.-B."/>
            <person name="Kwon S.-W."/>
        </authorList>
    </citation>
    <scope>NUCLEOTIDE SEQUENCE [LARGE SCALE GENOMIC DNA]</scope>
    <source>
        <strain evidence="1 2">F39-2</strain>
    </source>
</reference>
<dbReference type="EMBL" id="CP051682">
    <property type="protein sequence ID" value="QJD94454.1"/>
    <property type="molecule type" value="Genomic_DNA"/>
</dbReference>